<sequence>MGMICLNKNNLALAVKENRKKLHLTQMEAAERAGVGLRFIRELEAGKETLRMDKVNDLLFLFGLKLAPVPMERGDE</sequence>
<dbReference type="PROSITE" id="PS50943">
    <property type="entry name" value="HTH_CROC1"/>
    <property type="match status" value="1"/>
</dbReference>
<dbReference type="InterPro" id="IPR001387">
    <property type="entry name" value="Cro/C1-type_HTH"/>
</dbReference>
<dbReference type="GO" id="GO:0003677">
    <property type="term" value="F:DNA binding"/>
    <property type="evidence" value="ECO:0007669"/>
    <property type="project" value="InterPro"/>
</dbReference>
<dbReference type="SUPFAM" id="SSF47413">
    <property type="entry name" value="lambda repressor-like DNA-binding domains"/>
    <property type="match status" value="1"/>
</dbReference>
<dbReference type="CDD" id="cd00093">
    <property type="entry name" value="HTH_XRE"/>
    <property type="match status" value="1"/>
</dbReference>
<dbReference type="Pfam" id="PF01381">
    <property type="entry name" value="HTH_3"/>
    <property type="match status" value="1"/>
</dbReference>
<dbReference type="Gene3D" id="1.10.260.40">
    <property type="entry name" value="lambda repressor-like DNA-binding domains"/>
    <property type="match status" value="1"/>
</dbReference>
<accession>A0A645EIB1</accession>
<reference evidence="2" key="1">
    <citation type="submission" date="2019-08" db="EMBL/GenBank/DDBJ databases">
        <authorList>
            <person name="Kucharzyk K."/>
            <person name="Murdoch R.W."/>
            <person name="Higgins S."/>
            <person name="Loffler F."/>
        </authorList>
    </citation>
    <scope>NUCLEOTIDE SEQUENCE</scope>
</reference>
<evidence type="ECO:0000259" key="1">
    <source>
        <dbReference type="PROSITE" id="PS50943"/>
    </source>
</evidence>
<gene>
    <name evidence="2" type="ORF">SDC9_148260</name>
</gene>
<name>A0A645EIB1_9ZZZZ</name>
<evidence type="ECO:0000313" key="2">
    <source>
        <dbReference type="EMBL" id="MPN01060.1"/>
    </source>
</evidence>
<dbReference type="InterPro" id="IPR010982">
    <property type="entry name" value="Lambda_DNA-bd_dom_sf"/>
</dbReference>
<dbReference type="EMBL" id="VSSQ01047081">
    <property type="protein sequence ID" value="MPN01060.1"/>
    <property type="molecule type" value="Genomic_DNA"/>
</dbReference>
<comment type="caution">
    <text evidence="2">The sequence shown here is derived from an EMBL/GenBank/DDBJ whole genome shotgun (WGS) entry which is preliminary data.</text>
</comment>
<dbReference type="AlphaFoldDB" id="A0A645EIB1"/>
<feature type="domain" description="HTH cro/C1-type" evidence="1">
    <location>
        <begin position="15"/>
        <end position="69"/>
    </location>
</feature>
<dbReference type="SMART" id="SM00530">
    <property type="entry name" value="HTH_XRE"/>
    <property type="match status" value="1"/>
</dbReference>
<proteinExistence type="predicted"/>
<protein>
    <recommendedName>
        <fullName evidence="1">HTH cro/C1-type domain-containing protein</fullName>
    </recommendedName>
</protein>
<organism evidence="2">
    <name type="scientific">bioreactor metagenome</name>
    <dbReference type="NCBI Taxonomy" id="1076179"/>
    <lineage>
        <taxon>unclassified sequences</taxon>
        <taxon>metagenomes</taxon>
        <taxon>ecological metagenomes</taxon>
    </lineage>
</organism>